<keyword evidence="2" id="KW-1185">Reference proteome</keyword>
<dbReference type="EMBL" id="MQWB01000001">
    <property type="protein sequence ID" value="OZC02171.1"/>
    <property type="molecule type" value="Genomic_DNA"/>
</dbReference>
<evidence type="ECO:0000313" key="2">
    <source>
        <dbReference type="Proteomes" id="UP000216446"/>
    </source>
</evidence>
<name>A0A259TWS7_9BACT</name>
<gene>
    <name evidence="1" type="ORF">BSZ36_03715</name>
</gene>
<protein>
    <submittedName>
        <fullName evidence="1">Uncharacterized protein</fullName>
    </submittedName>
</protein>
<accession>A0A259TWS7</accession>
<organism evidence="1 2">
    <name type="scientific">Rubricoccus marinus</name>
    <dbReference type="NCBI Taxonomy" id="716817"/>
    <lineage>
        <taxon>Bacteria</taxon>
        <taxon>Pseudomonadati</taxon>
        <taxon>Rhodothermota</taxon>
        <taxon>Rhodothermia</taxon>
        <taxon>Rhodothermales</taxon>
        <taxon>Rubricoccaceae</taxon>
        <taxon>Rubricoccus</taxon>
    </lineage>
</organism>
<reference evidence="1 2" key="1">
    <citation type="submission" date="2016-11" db="EMBL/GenBank/DDBJ databases">
        <title>Study of marine rhodopsin-containing bacteria.</title>
        <authorList>
            <person name="Yoshizawa S."/>
            <person name="Kumagai Y."/>
            <person name="Kogure K."/>
        </authorList>
    </citation>
    <scope>NUCLEOTIDE SEQUENCE [LARGE SCALE GENOMIC DNA]</scope>
    <source>
        <strain evidence="1 2">SG-29</strain>
    </source>
</reference>
<dbReference type="AlphaFoldDB" id="A0A259TWS7"/>
<evidence type="ECO:0000313" key="1">
    <source>
        <dbReference type="EMBL" id="OZC02171.1"/>
    </source>
</evidence>
<comment type="caution">
    <text evidence="1">The sequence shown here is derived from an EMBL/GenBank/DDBJ whole genome shotgun (WGS) entry which is preliminary data.</text>
</comment>
<dbReference type="RefSeq" id="WP_094546141.1">
    <property type="nucleotide sequence ID" value="NZ_MQWB01000001.1"/>
</dbReference>
<dbReference type="InParanoid" id="A0A259TWS7"/>
<dbReference type="Proteomes" id="UP000216446">
    <property type="component" value="Unassembled WGS sequence"/>
</dbReference>
<sequence length="222" mass="25074">MFVFLLLALAFATPEATPPASGAFAAETSTPVRDSLTHYYVQRDIANVRRLSRSARSREERLLVNYRLFPMTMDMGVIQTIPSEEGVRSAREMALIAALWAYKAGNSSKIHLPTYGRRSERILNQARDINPSEPYVLLVEGQSYLYKPGIFGGDAGKAKQKFQALKRVLGRSGVPGLHPFEADVWIWMAERKLDEQRASALQRQLLARRPPPMFRQFLLDPP</sequence>
<dbReference type="OrthoDB" id="1493504at2"/>
<proteinExistence type="predicted"/>